<evidence type="ECO:0000256" key="1">
    <source>
        <dbReference type="SAM" id="MobiDB-lite"/>
    </source>
</evidence>
<feature type="region of interest" description="Disordered" evidence="1">
    <location>
        <begin position="1"/>
        <end position="153"/>
    </location>
</feature>
<feature type="compositionally biased region" description="Basic and acidic residues" evidence="1">
    <location>
        <begin position="52"/>
        <end position="66"/>
    </location>
</feature>
<dbReference type="EMBL" id="CADCTW010000024">
    <property type="protein sequence ID" value="CAA9300294.1"/>
    <property type="molecule type" value="Genomic_DNA"/>
</dbReference>
<reference evidence="2" key="1">
    <citation type="submission" date="2020-02" db="EMBL/GenBank/DDBJ databases">
        <authorList>
            <person name="Meier V. D."/>
        </authorList>
    </citation>
    <scope>NUCLEOTIDE SEQUENCE</scope>
    <source>
        <strain evidence="2">AVDCRST_MAG68</strain>
    </source>
</reference>
<feature type="compositionally biased region" description="Basic residues" evidence="1">
    <location>
        <begin position="1"/>
        <end position="15"/>
    </location>
</feature>
<proteinExistence type="predicted"/>
<evidence type="ECO:0000313" key="2">
    <source>
        <dbReference type="EMBL" id="CAA9300294.1"/>
    </source>
</evidence>
<feature type="non-terminal residue" evidence="2">
    <location>
        <position position="1"/>
    </location>
</feature>
<protein>
    <submittedName>
        <fullName evidence="2">Uncharacterized protein</fullName>
    </submittedName>
</protein>
<gene>
    <name evidence="2" type="ORF">AVDCRST_MAG68-306</name>
</gene>
<sequence>ERAKWRRLGGAHRVRAGATQRPAPDRHRRVVPRLPLPRVPLRGVAADAQLPRGDRRGAGQRHDLRQRPRPGQARAGGGGAGPAARERGGARRGRRLRPRGRAGPHPSRAPGGHRRARALPDPLADGRGGLQRVRQLRPPHPFPREAAAPAREL</sequence>
<feature type="compositionally biased region" description="Low complexity" evidence="1">
    <location>
        <begin position="144"/>
        <end position="153"/>
    </location>
</feature>
<organism evidence="2">
    <name type="scientific">uncultured Gemmatimonadota bacterium</name>
    <dbReference type="NCBI Taxonomy" id="203437"/>
    <lineage>
        <taxon>Bacteria</taxon>
        <taxon>Pseudomonadati</taxon>
        <taxon>Gemmatimonadota</taxon>
        <taxon>environmental samples</taxon>
    </lineage>
</organism>
<name>A0A6J4KBB2_9BACT</name>
<feature type="compositionally biased region" description="Basic residues" evidence="1">
    <location>
        <begin position="90"/>
        <end position="102"/>
    </location>
</feature>
<dbReference type="AlphaFoldDB" id="A0A6J4KBB2"/>
<feature type="non-terminal residue" evidence="2">
    <location>
        <position position="153"/>
    </location>
</feature>
<accession>A0A6J4KBB2</accession>